<name>A0AAD9FXX5_9STRA</name>
<organism evidence="2 3">
    <name type="scientific">Phytophthora citrophthora</name>
    <dbReference type="NCBI Taxonomy" id="4793"/>
    <lineage>
        <taxon>Eukaryota</taxon>
        <taxon>Sar</taxon>
        <taxon>Stramenopiles</taxon>
        <taxon>Oomycota</taxon>
        <taxon>Peronosporomycetes</taxon>
        <taxon>Peronosporales</taxon>
        <taxon>Peronosporaceae</taxon>
        <taxon>Phytophthora</taxon>
    </lineage>
</organism>
<evidence type="ECO:0000313" key="3">
    <source>
        <dbReference type="Proteomes" id="UP001259832"/>
    </source>
</evidence>
<keyword evidence="3" id="KW-1185">Reference proteome</keyword>
<gene>
    <name evidence="2" type="ORF">P3T76_016267</name>
</gene>
<accession>A0AAD9FXX5</accession>
<feature type="signal peptide" evidence="1">
    <location>
        <begin position="1"/>
        <end position="17"/>
    </location>
</feature>
<comment type="caution">
    <text evidence="2">The sequence shown here is derived from an EMBL/GenBank/DDBJ whole genome shotgun (WGS) entry which is preliminary data.</text>
</comment>
<evidence type="ECO:0000256" key="1">
    <source>
        <dbReference type="SAM" id="SignalP"/>
    </source>
</evidence>
<sequence length="154" mass="16599">MCPCLSVLAFLTLAIHCCTWLRGLGAVSAHLGFWVSGFLGFWPDTSSMSVVGNLCWGHRLIENTLYVRAAANRAPPPPCLSVLAFLTLAIHCCTWLRGLGAVSAHLGFWVSGFLGFWPDTSSMSVVGNLCWGHRLIENTLYVRAAANRAPPPGA</sequence>
<dbReference type="EMBL" id="JASMQC010000082">
    <property type="protein sequence ID" value="KAK1928294.1"/>
    <property type="molecule type" value="Genomic_DNA"/>
</dbReference>
<dbReference type="AlphaFoldDB" id="A0AAD9FXX5"/>
<keyword evidence="1" id="KW-0732">Signal</keyword>
<proteinExistence type="predicted"/>
<protein>
    <recommendedName>
        <fullName evidence="4">Peptidase S54 rhomboid domain-containing protein</fullName>
    </recommendedName>
</protein>
<evidence type="ECO:0000313" key="2">
    <source>
        <dbReference type="EMBL" id="KAK1928294.1"/>
    </source>
</evidence>
<dbReference type="Proteomes" id="UP001259832">
    <property type="component" value="Unassembled WGS sequence"/>
</dbReference>
<feature type="chain" id="PRO_5042042784" description="Peptidase S54 rhomboid domain-containing protein" evidence="1">
    <location>
        <begin position="18"/>
        <end position="154"/>
    </location>
</feature>
<reference evidence="2" key="1">
    <citation type="submission" date="2023-08" db="EMBL/GenBank/DDBJ databases">
        <title>Reference Genome Resource for the Citrus Pathogen Phytophthora citrophthora.</title>
        <authorList>
            <person name="Moller H."/>
            <person name="Coetzee B."/>
            <person name="Rose L.J."/>
            <person name="Van Niekerk J.M."/>
        </authorList>
    </citation>
    <scope>NUCLEOTIDE SEQUENCE</scope>
    <source>
        <strain evidence="2">STE-U-9442</strain>
    </source>
</reference>
<evidence type="ECO:0008006" key="4">
    <source>
        <dbReference type="Google" id="ProtNLM"/>
    </source>
</evidence>